<gene>
    <name evidence="7" type="ORF">BDY17DRAFT_323465</name>
</gene>
<evidence type="ECO:0000256" key="2">
    <source>
        <dbReference type="ARBA" id="ARBA00010511"/>
    </source>
</evidence>
<feature type="compositionally biased region" description="Basic and acidic residues" evidence="5">
    <location>
        <begin position="744"/>
        <end position="754"/>
    </location>
</feature>
<evidence type="ECO:0000256" key="1">
    <source>
        <dbReference type="ARBA" id="ARBA00004123"/>
    </source>
</evidence>
<dbReference type="PANTHER" id="PTHR34105:SF1">
    <property type="entry name" value="PROLINE-, GLUTAMIC ACID- AND LEUCINE-RICH PROTEIN 1"/>
    <property type="match status" value="1"/>
</dbReference>
<protein>
    <recommendedName>
        <fullName evidence="3">Pre-rRNA-processing protein RIX1</fullName>
    </recommendedName>
</protein>
<keyword evidence="8" id="KW-1185">Reference proteome</keyword>
<organism evidence="7 8">
    <name type="scientific">Neohortaea acidophila</name>
    <dbReference type="NCBI Taxonomy" id="245834"/>
    <lineage>
        <taxon>Eukaryota</taxon>
        <taxon>Fungi</taxon>
        <taxon>Dikarya</taxon>
        <taxon>Ascomycota</taxon>
        <taxon>Pezizomycotina</taxon>
        <taxon>Dothideomycetes</taxon>
        <taxon>Dothideomycetidae</taxon>
        <taxon>Mycosphaerellales</taxon>
        <taxon>Teratosphaeriaceae</taxon>
        <taxon>Neohortaea</taxon>
    </lineage>
</organism>
<comment type="similarity">
    <text evidence="2">Belongs to the RIX1/PELP1 family.</text>
</comment>
<dbReference type="Proteomes" id="UP000799767">
    <property type="component" value="Unassembled WGS sequence"/>
</dbReference>
<accession>A0A6A6PYT5</accession>
<feature type="domain" description="Pre-rRNA-processing protein RIX1 N-terminal" evidence="6">
    <location>
        <begin position="17"/>
        <end position="217"/>
    </location>
</feature>
<dbReference type="GO" id="GO:0006364">
    <property type="term" value="P:rRNA processing"/>
    <property type="evidence" value="ECO:0007669"/>
    <property type="project" value="TreeGrafter"/>
</dbReference>
<dbReference type="AlphaFoldDB" id="A0A6A6PYT5"/>
<proteinExistence type="inferred from homology"/>
<evidence type="ECO:0000256" key="3">
    <source>
        <dbReference type="ARBA" id="ARBA00021502"/>
    </source>
</evidence>
<dbReference type="OrthoDB" id="20900at2759"/>
<dbReference type="Pfam" id="PF08167">
    <property type="entry name" value="RIX1"/>
    <property type="match status" value="1"/>
</dbReference>
<evidence type="ECO:0000313" key="8">
    <source>
        <dbReference type="Proteomes" id="UP000799767"/>
    </source>
</evidence>
<keyword evidence="4" id="KW-0539">Nucleus</keyword>
<feature type="compositionally biased region" description="Acidic residues" evidence="5">
    <location>
        <begin position="771"/>
        <end position="785"/>
    </location>
</feature>
<sequence>MKSSNSLPRSSASVASLRAITYRIASTPVQQLPHVAAQISSSLWNTRDLLSASPDQLKSNAEAATLVHRFTKTLFSLLQDRTVEGRWAAVVLLKATIEAGGLELLTKSGAWVRSLLAILKKPDPPTTRTLAVISITRIFTLTWDHTTLVREITTPSLPPFITSCLNNFEQKRCSANERQTILAAFATLLPRHPTVFRTFDKQIRALLVRIISSTSSSTASEVHYTVGEKEVARRLLALLHHCAPQQSGASKWAEGVKTAVATAHETCDVLFRAIIEDRQSTASNNIASKPTAATDQIANFLGSGPGRGVYADGEMLVELLVVLQSHLEVSTSGTVHVPVGLLVGLIHRVLNVTMPARSGDDGQKFNVEIAKDEREALFTVLPTIHIATMQLANTLLARFGTASVPYIPELLELVRHVFSQEKADVDIRMAVYETLRNLLDIIGPGMSKAEVADLAPIIRMCCEDLLPTDAPSSTTSVNGSSATPPAGVTAVSLRSASQDDRVASAHTLLPRLFTKINPAYNPRKVRVQMERTAILTKHEEALTACVMNPGSKDGQAGLSPSLLPMLARLFPESSGLEMILRPRMPVILSGSRATGASGTHTSHVEDVDMSGEASESEVEDLVEENIVAWPVAAEGEPAVNGSAATALTSSNASDALAKTHVEVGQPKRAASDSVEADMTPKRARTSPFKNFSRPLVDVHPVGQQEVESGAALPQLQEVQPLEPVQRAVMADIVAPGAAGVGPEEVTKGGDARIEIEDDDDDFEIPAINPDPDTDSEDEDDEEGDE</sequence>
<dbReference type="GO" id="GO:0005634">
    <property type="term" value="C:nucleus"/>
    <property type="evidence" value="ECO:0007669"/>
    <property type="project" value="UniProtKB-SubCell"/>
</dbReference>
<dbReference type="PANTHER" id="PTHR34105">
    <property type="entry name" value="PROLINE-, GLUTAMIC ACID- AND LEUCINE-RICH PROTEIN 1"/>
    <property type="match status" value="1"/>
</dbReference>
<dbReference type="Gene3D" id="1.25.10.10">
    <property type="entry name" value="Leucine-rich Repeat Variant"/>
    <property type="match status" value="1"/>
</dbReference>
<comment type="subcellular location">
    <subcellularLocation>
        <location evidence="1">Nucleus</location>
    </subcellularLocation>
</comment>
<dbReference type="RefSeq" id="XP_033591192.1">
    <property type="nucleotide sequence ID" value="XM_033737016.1"/>
</dbReference>
<feature type="region of interest" description="Disordered" evidence="5">
    <location>
        <begin position="591"/>
        <end position="612"/>
    </location>
</feature>
<dbReference type="SUPFAM" id="SSF48371">
    <property type="entry name" value="ARM repeat"/>
    <property type="match status" value="1"/>
</dbReference>
<feature type="compositionally biased region" description="Polar residues" evidence="5">
    <location>
        <begin position="591"/>
        <end position="601"/>
    </location>
</feature>
<evidence type="ECO:0000256" key="4">
    <source>
        <dbReference type="ARBA" id="ARBA00023242"/>
    </source>
</evidence>
<evidence type="ECO:0000259" key="6">
    <source>
        <dbReference type="Pfam" id="PF08167"/>
    </source>
</evidence>
<dbReference type="GeneID" id="54478018"/>
<dbReference type="EMBL" id="MU001634">
    <property type="protein sequence ID" value="KAF2484623.1"/>
    <property type="molecule type" value="Genomic_DNA"/>
</dbReference>
<evidence type="ECO:0000313" key="7">
    <source>
        <dbReference type="EMBL" id="KAF2484623.1"/>
    </source>
</evidence>
<name>A0A6A6PYT5_9PEZI</name>
<feature type="region of interest" description="Disordered" evidence="5">
    <location>
        <begin position="662"/>
        <end position="688"/>
    </location>
</feature>
<evidence type="ECO:0000256" key="5">
    <source>
        <dbReference type="SAM" id="MobiDB-lite"/>
    </source>
</evidence>
<reference evidence="7" key="1">
    <citation type="journal article" date="2020" name="Stud. Mycol.">
        <title>101 Dothideomycetes genomes: a test case for predicting lifestyles and emergence of pathogens.</title>
        <authorList>
            <person name="Haridas S."/>
            <person name="Albert R."/>
            <person name="Binder M."/>
            <person name="Bloem J."/>
            <person name="Labutti K."/>
            <person name="Salamov A."/>
            <person name="Andreopoulos B."/>
            <person name="Baker S."/>
            <person name="Barry K."/>
            <person name="Bills G."/>
            <person name="Bluhm B."/>
            <person name="Cannon C."/>
            <person name="Castanera R."/>
            <person name="Culley D."/>
            <person name="Daum C."/>
            <person name="Ezra D."/>
            <person name="Gonzalez J."/>
            <person name="Henrissat B."/>
            <person name="Kuo A."/>
            <person name="Liang C."/>
            <person name="Lipzen A."/>
            <person name="Lutzoni F."/>
            <person name="Magnuson J."/>
            <person name="Mondo S."/>
            <person name="Nolan M."/>
            <person name="Ohm R."/>
            <person name="Pangilinan J."/>
            <person name="Park H.-J."/>
            <person name="Ramirez L."/>
            <person name="Alfaro M."/>
            <person name="Sun H."/>
            <person name="Tritt A."/>
            <person name="Yoshinaga Y."/>
            <person name="Zwiers L.-H."/>
            <person name="Turgeon B."/>
            <person name="Goodwin S."/>
            <person name="Spatafora J."/>
            <person name="Crous P."/>
            <person name="Grigoriev I."/>
        </authorList>
    </citation>
    <scope>NUCLEOTIDE SEQUENCE</scope>
    <source>
        <strain evidence="7">CBS 113389</strain>
    </source>
</reference>
<feature type="region of interest" description="Disordered" evidence="5">
    <location>
        <begin position="734"/>
        <end position="785"/>
    </location>
</feature>
<dbReference type="InterPro" id="IPR012583">
    <property type="entry name" value="RIX1_N"/>
</dbReference>
<dbReference type="InterPro" id="IPR011989">
    <property type="entry name" value="ARM-like"/>
</dbReference>
<dbReference type="InterPro" id="IPR016024">
    <property type="entry name" value="ARM-type_fold"/>
</dbReference>